<reference evidence="2 3" key="1">
    <citation type="submission" date="2014-04" db="EMBL/GenBank/DDBJ databases">
        <authorList>
            <consortium name="DOE Joint Genome Institute"/>
            <person name="Kuo A."/>
            <person name="Girlanda M."/>
            <person name="Perotto S."/>
            <person name="Kohler A."/>
            <person name="Nagy L.G."/>
            <person name="Floudas D."/>
            <person name="Copeland A."/>
            <person name="Barry K.W."/>
            <person name="Cichocki N."/>
            <person name="Veneault-Fourrey C."/>
            <person name="LaButti K."/>
            <person name="Lindquist E.A."/>
            <person name="Lipzen A."/>
            <person name="Lundell T."/>
            <person name="Morin E."/>
            <person name="Murat C."/>
            <person name="Sun H."/>
            <person name="Tunlid A."/>
            <person name="Henrissat B."/>
            <person name="Grigoriev I.V."/>
            <person name="Hibbett D.S."/>
            <person name="Martin F."/>
            <person name="Nordberg H.P."/>
            <person name="Cantor M.N."/>
            <person name="Hua S.X."/>
        </authorList>
    </citation>
    <scope>NUCLEOTIDE SEQUENCE [LARGE SCALE GENOMIC DNA]</scope>
    <source>
        <strain evidence="2 3">MUT 4182</strain>
    </source>
</reference>
<sequence length="59" mass="6404">MLLATLMQRASKTFSSNCWSIAGRWSEMVEGVVVGGGVERAHDQLNPRTCSPPPPGRSF</sequence>
<evidence type="ECO:0000256" key="1">
    <source>
        <dbReference type="SAM" id="MobiDB-lite"/>
    </source>
</evidence>
<gene>
    <name evidence="2" type="ORF">M407DRAFT_204132</name>
</gene>
<evidence type="ECO:0000313" key="2">
    <source>
        <dbReference type="EMBL" id="KIO26080.1"/>
    </source>
</evidence>
<dbReference type="EMBL" id="KN823030">
    <property type="protein sequence ID" value="KIO26080.1"/>
    <property type="molecule type" value="Genomic_DNA"/>
</dbReference>
<dbReference type="Proteomes" id="UP000054248">
    <property type="component" value="Unassembled WGS sequence"/>
</dbReference>
<dbReference type="HOGENOM" id="CLU_2962624_0_0_1"/>
<feature type="region of interest" description="Disordered" evidence="1">
    <location>
        <begin position="40"/>
        <end position="59"/>
    </location>
</feature>
<evidence type="ECO:0000313" key="3">
    <source>
        <dbReference type="Proteomes" id="UP000054248"/>
    </source>
</evidence>
<protein>
    <submittedName>
        <fullName evidence="2">Uncharacterized protein</fullName>
    </submittedName>
</protein>
<organism evidence="2 3">
    <name type="scientific">Tulasnella calospora MUT 4182</name>
    <dbReference type="NCBI Taxonomy" id="1051891"/>
    <lineage>
        <taxon>Eukaryota</taxon>
        <taxon>Fungi</taxon>
        <taxon>Dikarya</taxon>
        <taxon>Basidiomycota</taxon>
        <taxon>Agaricomycotina</taxon>
        <taxon>Agaricomycetes</taxon>
        <taxon>Cantharellales</taxon>
        <taxon>Tulasnellaceae</taxon>
        <taxon>Tulasnella</taxon>
    </lineage>
</organism>
<dbReference type="AlphaFoldDB" id="A0A0C3Q8E8"/>
<feature type="compositionally biased region" description="Pro residues" evidence="1">
    <location>
        <begin position="50"/>
        <end position="59"/>
    </location>
</feature>
<reference evidence="3" key="2">
    <citation type="submission" date="2015-01" db="EMBL/GenBank/DDBJ databases">
        <title>Evolutionary Origins and Diversification of the Mycorrhizal Mutualists.</title>
        <authorList>
            <consortium name="DOE Joint Genome Institute"/>
            <consortium name="Mycorrhizal Genomics Consortium"/>
            <person name="Kohler A."/>
            <person name="Kuo A."/>
            <person name="Nagy L.G."/>
            <person name="Floudas D."/>
            <person name="Copeland A."/>
            <person name="Barry K.W."/>
            <person name="Cichocki N."/>
            <person name="Veneault-Fourrey C."/>
            <person name="LaButti K."/>
            <person name="Lindquist E.A."/>
            <person name="Lipzen A."/>
            <person name="Lundell T."/>
            <person name="Morin E."/>
            <person name="Murat C."/>
            <person name="Riley R."/>
            <person name="Ohm R."/>
            <person name="Sun H."/>
            <person name="Tunlid A."/>
            <person name="Henrissat B."/>
            <person name="Grigoriev I.V."/>
            <person name="Hibbett D.S."/>
            <person name="Martin F."/>
        </authorList>
    </citation>
    <scope>NUCLEOTIDE SEQUENCE [LARGE SCALE GENOMIC DNA]</scope>
    <source>
        <strain evidence="3">MUT 4182</strain>
    </source>
</reference>
<accession>A0A0C3Q8E8</accession>
<keyword evidence="3" id="KW-1185">Reference proteome</keyword>
<name>A0A0C3Q8E8_9AGAM</name>
<proteinExistence type="predicted"/>